<evidence type="ECO:0000313" key="7">
    <source>
        <dbReference type="EMBL" id="MEE2060832.1"/>
    </source>
</evidence>
<dbReference type="InterPro" id="IPR042099">
    <property type="entry name" value="ANL_N_sf"/>
</dbReference>
<comment type="similarity">
    <text evidence="1">Belongs to the ATP-dependent AMP-binding enzyme family.</text>
</comment>
<dbReference type="InterPro" id="IPR020845">
    <property type="entry name" value="AMP-binding_CS"/>
</dbReference>
<keyword evidence="4" id="KW-0443">Lipid metabolism</keyword>
<dbReference type="Gene3D" id="3.40.50.12780">
    <property type="entry name" value="N-terminal domain of ligase-like"/>
    <property type="match status" value="1"/>
</dbReference>
<dbReference type="Proteomes" id="UP001336020">
    <property type="component" value="Unassembled WGS sequence"/>
</dbReference>
<evidence type="ECO:0000256" key="3">
    <source>
        <dbReference type="ARBA" id="ARBA00022832"/>
    </source>
</evidence>
<dbReference type="InterPro" id="IPR000873">
    <property type="entry name" value="AMP-dep_synth/lig_dom"/>
</dbReference>
<dbReference type="PANTHER" id="PTHR43272">
    <property type="entry name" value="LONG-CHAIN-FATTY-ACID--COA LIGASE"/>
    <property type="match status" value="1"/>
</dbReference>
<dbReference type="PROSITE" id="PS00455">
    <property type="entry name" value="AMP_BINDING"/>
    <property type="match status" value="1"/>
</dbReference>
<dbReference type="Pfam" id="PF00501">
    <property type="entry name" value="AMP-binding"/>
    <property type="match status" value="1"/>
</dbReference>
<gene>
    <name evidence="7" type="ORF">Q7514_25250</name>
</gene>
<evidence type="ECO:0000256" key="4">
    <source>
        <dbReference type="ARBA" id="ARBA00023098"/>
    </source>
</evidence>
<name>A0ABU7LHV4_9NOCA</name>
<dbReference type="EMBL" id="JAUTXY010000014">
    <property type="protein sequence ID" value="MEE2060832.1"/>
    <property type="molecule type" value="Genomic_DNA"/>
</dbReference>
<evidence type="ECO:0000313" key="8">
    <source>
        <dbReference type="Proteomes" id="UP001336020"/>
    </source>
</evidence>
<keyword evidence="2 7" id="KW-0436">Ligase</keyword>
<dbReference type="SUPFAM" id="SSF56801">
    <property type="entry name" value="Acetyl-CoA synthetase-like"/>
    <property type="match status" value="1"/>
</dbReference>
<reference evidence="7 8" key="1">
    <citation type="submission" date="2023-07" db="EMBL/GenBank/DDBJ databases">
        <authorList>
            <person name="Girao M."/>
            <person name="Carvalho M.F."/>
        </authorList>
    </citation>
    <scope>NUCLEOTIDE SEQUENCE [LARGE SCALE GENOMIC DNA]</scope>
    <source>
        <strain evidence="7 8">YIM65754</strain>
    </source>
</reference>
<evidence type="ECO:0000256" key="5">
    <source>
        <dbReference type="ARBA" id="ARBA00032875"/>
    </source>
</evidence>
<protein>
    <recommendedName>
        <fullName evidence="5">Acyl-CoA synthetase</fullName>
    </recommendedName>
</protein>
<evidence type="ECO:0000256" key="1">
    <source>
        <dbReference type="ARBA" id="ARBA00006432"/>
    </source>
</evidence>
<keyword evidence="8" id="KW-1185">Reference proteome</keyword>
<proteinExistence type="inferred from homology"/>
<keyword evidence="3" id="KW-0276">Fatty acid metabolism</keyword>
<dbReference type="PANTHER" id="PTHR43272:SF32">
    <property type="entry name" value="AMP-DEPENDENT SYNTHETASE_LIGASE DOMAIN-CONTAINING PROTEIN"/>
    <property type="match status" value="1"/>
</dbReference>
<feature type="domain" description="AMP-dependent synthetase/ligase" evidence="6">
    <location>
        <begin position="24"/>
        <end position="424"/>
    </location>
</feature>
<accession>A0ABU7LHV4</accession>
<sequence>MREYSTPAQFTVADNDSVVHTVFTQAEKTPHRVMYSRPLGDEWVAVTASQFAEQVAGVAKGLIARGVQPGDRVALLSATRYEWSLFDYAIWAAGAASVPIYDSSSTEQIRWILEDSGACLAIVETAAHEALFVGMPDTLGEIHRIDGGAVDALIDAGAGIDDVELTARREGIRADALASLVYTSGTTGRPKGCMLTHRNFLSEVRGILTASIGQAVAKPGNRILTFLPLAHVLARAVSLAVFEGGAAQAHWAEFGTVSGQFTRYSPHMILGVPRVFEKVRDAAAGKAAAGGKLNAAIFQFAEETAIGYSESLDHGGPSLFLKAKRTMADRLVYGKLREAMGGECQMAISGGGALSTKLGHFFRGVGVPIYEGYGLTESTAAHTVNMPGSQKIGTVGLPLGGNSVRIAEDGEIELRGGVIFNGYWRNEKATADAFHDGWFRTGDLGSLDADGYTAITGRKKDLIVTAGGKNVSPGPLEDRMRSHTLVSQAVVLGDGRTFISALLTVDPEVFDNWKAENGKPAGATIAELRNDPSLRDAMQTIVDDANSTVSHTEAIKKFVILDRDLTEETGELTPTLKIKRNVIAEKFAADIESIYVRR</sequence>
<dbReference type="RefSeq" id="WP_330136007.1">
    <property type="nucleotide sequence ID" value="NZ_JAUTXY010000014.1"/>
</dbReference>
<dbReference type="CDD" id="cd05907">
    <property type="entry name" value="VL_LC_FACS_like"/>
    <property type="match status" value="1"/>
</dbReference>
<evidence type="ECO:0000259" key="6">
    <source>
        <dbReference type="Pfam" id="PF00501"/>
    </source>
</evidence>
<dbReference type="GO" id="GO:0016874">
    <property type="term" value="F:ligase activity"/>
    <property type="evidence" value="ECO:0007669"/>
    <property type="project" value="UniProtKB-KW"/>
</dbReference>
<dbReference type="Pfam" id="PF23562">
    <property type="entry name" value="AMP-binding_C_3"/>
    <property type="match status" value="1"/>
</dbReference>
<organism evidence="7 8">
    <name type="scientific">Rhodococcus artemisiae</name>
    <dbReference type="NCBI Taxonomy" id="714159"/>
    <lineage>
        <taxon>Bacteria</taxon>
        <taxon>Bacillati</taxon>
        <taxon>Actinomycetota</taxon>
        <taxon>Actinomycetes</taxon>
        <taxon>Mycobacteriales</taxon>
        <taxon>Nocardiaceae</taxon>
        <taxon>Rhodococcus</taxon>
    </lineage>
</organism>
<evidence type="ECO:0000256" key="2">
    <source>
        <dbReference type="ARBA" id="ARBA00022598"/>
    </source>
</evidence>
<comment type="caution">
    <text evidence="7">The sequence shown here is derived from an EMBL/GenBank/DDBJ whole genome shotgun (WGS) entry which is preliminary data.</text>
</comment>